<keyword evidence="3" id="KW-1185">Reference proteome</keyword>
<gene>
    <name evidence="2" type="ORF">LTRI10_LOCUS23940</name>
</gene>
<evidence type="ECO:0000313" key="2">
    <source>
        <dbReference type="EMBL" id="CAL1382623.1"/>
    </source>
</evidence>
<feature type="region of interest" description="Disordered" evidence="1">
    <location>
        <begin position="56"/>
        <end position="82"/>
    </location>
</feature>
<accession>A0AAV2E9I7</accession>
<name>A0AAV2E9I7_9ROSI</name>
<evidence type="ECO:0000313" key="3">
    <source>
        <dbReference type="Proteomes" id="UP001497516"/>
    </source>
</evidence>
<protein>
    <submittedName>
        <fullName evidence="2">Uncharacterized protein</fullName>
    </submittedName>
</protein>
<proteinExistence type="predicted"/>
<dbReference type="Proteomes" id="UP001497516">
    <property type="component" value="Chromosome 4"/>
</dbReference>
<organism evidence="2 3">
    <name type="scientific">Linum trigynum</name>
    <dbReference type="NCBI Taxonomy" id="586398"/>
    <lineage>
        <taxon>Eukaryota</taxon>
        <taxon>Viridiplantae</taxon>
        <taxon>Streptophyta</taxon>
        <taxon>Embryophyta</taxon>
        <taxon>Tracheophyta</taxon>
        <taxon>Spermatophyta</taxon>
        <taxon>Magnoliopsida</taxon>
        <taxon>eudicotyledons</taxon>
        <taxon>Gunneridae</taxon>
        <taxon>Pentapetalae</taxon>
        <taxon>rosids</taxon>
        <taxon>fabids</taxon>
        <taxon>Malpighiales</taxon>
        <taxon>Linaceae</taxon>
        <taxon>Linum</taxon>
    </lineage>
</organism>
<evidence type="ECO:0000256" key="1">
    <source>
        <dbReference type="SAM" id="MobiDB-lite"/>
    </source>
</evidence>
<reference evidence="2 3" key="1">
    <citation type="submission" date="2024-04" db="EMBL/GenBank/DDBJ databases">
        <authorList>
            <person name="Fracassetti M."/>
        </authorList>
    </citation>
    <scope>NUCLEOTIDE SEQUENCE [LARGE SCALE GENOMIC DNA]</scope>
</reference>
<dbReference type="EMBL" id="OZ034817">
    <property type="protein sequence ID" value="CAL1382623.1"/>
    <property type="molecule type" value="Genomic_DNA"/>
</dbReference>
<sequence length="133" mass="14687">MDRGTFDQAWHGVVGPISAGNKSALNGGYEGKANAQQIPNSRGLLKGAPLLCDRCKNHDRGKQNTHTRVGAPASLSTHTPNNVVTGEGVELTKPYHSRQAMPHGRFDQTKMPQNVNFMPRTKNVNDFHFERLR</sequence>
<dbReference type="AlphaFoldDB" id="A0AAV2E9I7"/>